<dbReference type="Gene3D" id="1.10.3210.10">
    <property type="entry name" value="Hypothetical protein af1432"/>
    <property type="match status" value="1"/>
</dbReference>
<evidence type="ECO:0000313" key="4">
    <source>
        <dbReference type="EMBL" id="SEI85703.1"/>
    </source>
</evidence>
<dbReference type="SMART" id="SM00471">
    <property type="entry name" value="HDc"/>
    <property type="match status" value="1"/>
</dbReference>
<reference evidence="5" key="1">
    <citation type="submission" date="2016-10" db="EMBL/GenBank/DDBJ databases">
        <authorList>
            <person name="Varghese N."/>
            <person name="Submissions S."/>
        </authorList>
    </citation>
    <scope>NUCLEOTIDE SEQUENCE [LARGE SCALE GENOMIC DNA]</scope>
    <source>
        <strain evidence="5">CGMCC 1.10218</strain>
    </source>
</reference>
<dbReference type="SUPFAM" id="SSF109604">
    <property type="entry name" value="HD-domain/PDEase-like"/>
    <property type="match status" value="1"/>
</dbReference>
<dbReference type="InterPro" id="IPR037522">
    <property type="entry name" value="HD_GYP_dom"/>
</dbReference>
<dbReference type="EMBL" id="FNZA01000002">
    <property type="protein sequence ID" value="SEI85703.1"/>
    <property type="molecule type" value="Genomic_DNA"/>
</dbReference>
<dbReference type="PROSITE" id="PS51832">
    <property type="entry name" value="HD_GYP"/>
    <property type="match status" value="1"/>
</dbReference>
<dbReference type="InterPro" id="IPR052020">
    <property type="entry name" value="Cyclic_di-GMP/3'3'-cGAMP_PDE"/>
</dbReference>
<dbReference type="Pfam" id="PF13487">
    <property type="entry name" value="HD_5"/>
    <property type="match status" value="1"/>
</dbReference>
<dbReference type="Proteomes" id="UP000199223">
    <property type="component" value="Unassembled WGS sequence"/>
</dbReference>
<dbReference type="InterPro" id="IPR003607">
    <property type="entry name" value="HD/PDEase_dom"/>
</dbReference>
<dbReference type="STRING" id="856736.SAMN04488058_10258"/>
<dbReference type="PANTHER" id="PTHR45228">
    <property type="entry name" value="CYCLIC DI-GMP PHOSPHODIESTERASE TM_0186-RELATED"/>
    <property type="match status" value="1"/>
</dbReference>
<dbReference type="AlphaFoldDB" id="A0A1H6U071"/>
<evidence type="ECO:0000256" key="1">
    <source>
        <dbReference type="SAM" id="Phobius"/>
    </source>
</evidence>
<evidence type="ECO:0000259" key="2">
    <source>
        <dbReference type="PROSITE" id="PS51831"/>
    </source>
</evidence>
<feature type="domain" description="HD-GYP" evidence="3">
    <location>
        <begin position="270"/>
        <end position="464"/>
    </location>
</feature>
<name>A0A1H6U071_9DEIO</name>
<keyword evidence="5" id="KW-1185">Reference proteome</keyword>
<protein>
    <submittedName>
        <fullName evidence="4">HDIG domain-containing protein</fullName>
    </submittedName>
</protein>
<keyword evidence="1" id="KW-0472">Membrane</keyword>
<dbReference type="PROSITE" id="PS51831">
    <property type="entry name" value="HD"/>
    <property type="match status" value="1"/>
</dbReference>
<feature type="transmembrane region" description="Helical" evidence="1">
    <location>
        <begin position="49"/>
        <end position="79"/>
    </location>
</feature>
<organism evidence="4 5">
    <name type="scientific">Deinococcus reticulitermitis</name>
    <dbReference type="NCBI Taxonomy" id="856736"/>
    <lineage>
        <taxon>Bacteria</taxon>
        <taxon>Thermotogati</taxon>
        <taxon>Deinococcota</taxon>
        <taxon>Deinococci</taxon>
        <taxon>Deinococcales</taxon>
        <taxon>Deinococcaceae</taxon>
        <taxon>Deinococcus</taxon>
    </lineage>
</organism>
<dbReference type="NCBIfam" id="TIGR00277">
    <property type="entry name" value="HDIG"/>
    <property type="match status" value="1"/>
</dbReference>
<sequence>MGGGALGRCYTPRVSRARPLFFVLFLFSAAAAAYAAWQGQALLLAGATVFLAVIGLSLGGPWPWVALTLGALAVVGALWEMRENLTPAQGVGGLLLLLGLTWARLRERTNTRELAWQSQVVQAFTRGSERLSQARDGQAIIQAGVSLLSQLGVAPTLAFVAYQQGLPYIVAAAGDYAPFVDRPVRQDASGGHSVQADHWVDEQVLALLSRGRRQATHVAQVYGRDETHLGLLVLARPTSEHFSASEKEVISSCARLLGAQLGQQHANRNLSEANDLTLRALGAALERRDDETGGHTQRVVQLSGRLAQALGWDEEQGRALRWGAYLHDLGKIAIPDRILHKRGPLDPEERQLIQRHTTAGYEMLQDLHFLPAETLDLVRYHHERWDGTGYPAGLRGTRIPESARIFSIIDVYDALTNARPYKPAWSRERALQEIRAGAGTHFDPEYVKVFLQLLEEEDDARLVL</sequence>
<accession>A0A1H6U071</accession>
<feature type="domain" description="HD" evidence="2">
    <location>
        <begin position="292"/>
        <end position="415"/>
    </location>
</feature>
<dbReference type="InterPro" id="IPR006674">
    <property type="entry name" value="HD_domain"/>
</dbReference>
<gene>
    <name evidence="4" type="ORF">SAMN04488058_10258</name>
</gene>
<proteinExistence type="predicted"/>
<keyword evidence="1" id="KW-0812">Transmembrane</keyword>
<keyword evidence="1" id="KW-1133">Transmembrane helix</keyword>
<feature type="transmembrane region" description="Helical" evidence="1">
    <location>
        <begin position="20"/>
        <end position="37"/>
    </location>
</feature>
<evidence type="ECO:0000259" key="3">
    <source>
        <dbReference type="PROSITE" id="PS51832"/>
    </source>
</evidence>
<dbReference type="InterPro" id="IPR006675">
    <property type="entry name" value="HDIG_dom"/>
</dbReference>
<dbReference type="CDD" id="cd00077">
    <property type="entry name" value="HDc"/>
    <property type="match status" value="1"/>
</dbReference>
<evidence type="ECO:0000313" key="5">
    <source>
        <dbReference type="Proteomes" id="UP000199223"/>
    </source>
</evidence>